<protein>
    <submittedName>
        <fullName evidence="1">Thioesterase superfamily enzyme</fullName>
    </submittedName>
</protein>
<name>A0A0U0W5A8_MYCBE</name>
<evidence type="ECO:0000313" key="2">
    <source>
        <dbReference type="Proteomes" id="UP000198875"/>
    </source>
</evidence>
<reference evidence="1 2" key="1">
    <citation type="submission" date="2015-03" db="EMBL/GenBank/DDBJ databases">
        <authorList>
            <person name="Murphy D."/>
        </authorList>
    </citation>
    <scope>NUCLEOTIDE SEQUENCE [LARGE SCALE GENOMIC DNA]</scope>
    <source>
        <strain evidence="1 2">DSM 44277</strain>
    </source>
</reference>
<dbReference type="SUPFAM" id="SSF54637">
    <property type="entry name" value="Thioesterase/thiol ester dehydrase-isomerase"/>
    <property type="match status" value="1"/>
</dbReference>
<dbReference type="Gene3D" id="3.10.129.10">
    <property type="entry name" value="Hotdog Thioesterase"/>
    <property type="match status" value="1"/>
</dbReference>
<dbReference type="AlphaFoldDB" id="A0A0U0W5A8"/>
<organism evidence="1 2">
    <name type="scientific">Mycobacterium bohemicum DSM 44277</name>
    <dbReference type="NCBI Taxonomy" id="1236609"/>
    <lineage>
        <taxon>Bacteria</taxon>
        <taxon>Bacillati</taxon>
        <taxon>Actinomycetota</taxon>
        <taxon>Actinomycetes</taxon>
        <taxon>Mycobacteriales</taxon>
        <taxon>Mycobacteriaceae</taxon>
        <taxon>Mycobacterium</taxon>
    </lineage>
</organism>
<proteinExistence type="predicted"/>
<dbReference type="InterPro" id="IPR029069">
    <property type="entry name" value="HotDog_dom_sf"/>
</dbReference>
<dbReference type="EMBL" id="CSTD01000001">
    <property type="protein sequence ID" value="CPR10147.1"/>
    <property type="molecule type" value="Genomic_DNA"/>
</dbReference>
<dbReference type="RefSeq" id="WP_085183161.1">
    <property type="nucleotide sequence ID" value="NZ_CSTD01000001.1"/>
</dbReference>
<evidence type="ECO:0000313" key="1">
    <source>
        <dbReference type="EMBL" id="CPR10147.1"/>
    </source>
</evidence>
<accession>A0A0U0W5A8</accession>
<dbReference type="Proteomes" id="UP000198875">
    <property type="component" value="Unassembled WGS sequence"/>
</dbReference>
<sequence length="219" mass="23709">MRTGDARFGEAPLAQTVAAAGAIRRLAALLLSLEHPHPAVDAMLTKCADWETELAAAAPPDMAPRIGELAGDQRRVYLNHATDIGSYNPCFPEYRFDHLDPGRATGRVCFPLVYEGPPGLVHGGFLGVFFDCVIQHHNCVTGRSGKTRSLGVTFRRPTPLLTDLDFDIAREQTERGVTSTARLLLDGDVLCTGEVNTLASPPNQLAGSRFGGRRKESRT</sequence>
<gene>
    <name evidence="1" type="ORF">BN971_01741</name>
</gene>
<dbReference type="OrthoDB" id="3213063at2"/>